<comment type="caution">
    <text evidence="6">The sequence shown here is derived from an EMBL/GenBank/DDBJ whole genome shotgun (WGS) entry which is preliminary data.</text>
</comment>
<dbReference type="EMBL" id="JAPEVI010000003">
    <property type="protein sequence ID" value="MCX2723238.1"/>
    <property type="molecule type" value="Genomic_DNA"/>
</dbReference>
<evidence type="ECO:0000313" key="7">
    <source>
        <dbReference type="Proteomes" id="UP001300261"/>
    </source>
</evidence>
<evidence type="ECO:0000256" key="1">
    <source>
        <dbReference type="ARBA" id="ARBA00023015"/>
    </source>
</evidence>
<proteinExistence type="predicted"/>
<keyword evidence="1" id="KW-0805">Transcription regulation</keyword>
<sequence length="183" mass="20277">MLDNRSGCPINLTMEAIGDRWSLIVLRDVMFGNRHHFRELLENSMEGIASNILAARLKRLVEVGLLSRSDDPSHKQKVIYSLTESAIQLVPVMATIGAWGCRHLPATRELSVRAQLLEEGGPELWEEFMDELRVLHLGASPKSSSSVLQKLTEAYKAAAIATKDELSSTRQHKTGDGGDVESR</sequence>
<accession>A0ABT3R1Z9</accession>
<organism evidence="6 7">
    <name type="scientific">Roseibium salinum</name>
    <dbReference type="NCBI Taxonomy" id="1604349"/>
    <lineage>
        <taxon>Bacteria</taxon>
        <taxon>Pseudomonadati</taxon>
        <taxon>Pseudomonadota</taxon>
        <taxon>Alphaproteobacteria</taxon>
        <taxon>Hyphomicrobiales</taxon>
        <taxon>Stappiaceae</taxon>
        <taxon>Roseibium</taxon>
    </lineage>
</organism>
<dbReference type="PROSITE" id="PS51118">
    <property type="entry name" value="HTH_HXLR"/>
    <property type="match status" value="1"/>
</dbReference>
<dbReference type="Proteomes" id="UP001300261">
    <property type="component" value="Unassembled WGS sequence"/>
</dbReference>
<dbReference type="SUPFAM" id="SSF46785">
    <property type="entry name" value="Winged helix' DNA-binding domain"/>
    <property type="match status" value="1"/>
</dbReference>
<evidence type="ECO:0000256" key="3">
    <source>
        <dbReference type="ARBA" id="ARBA00023163"/>
    </source>
</evidence>
<feature type="domain" description="HTH hxlR-type" evidence="5">
    <location>
        <begin position="8"/>
        <end position="108"/>
    </location>
</feature>
<dbReference type="InterPro" id="IPR002577">
    <property type="entry name" value="HTH_HxlR"/>
</dbReference>
<dbReference type="RefSeq" id="WP_265963012.1">
    <property type="nucleotide sequence ID" value="NZ_JAPEVI010000003.1"/>
</dbReference>
<dbReference type="Pfam" id="PF01638">
    <property type="entry name" value="HxlR"/>
    <property type="match status" value="1"/>
</dbReference>
<feature type="region of interest" description="Disordered" evidence="4">
    <location>
        <begin position="163"/>
        <end position="183"/>
    </location>
</feature>
<keyword evidence="7" id="KW-1185">Reference proteome</keyword>
<evidence type="ECO:0000259" key="5">
    <source>
        <dbReference type="PROSITE" id="PS51118"/>
    </source>
</evidence>
<keyword evidence="3" id="KW-0804">Transcription</keyword>
<evidence type="ECO:0000256" key="2">
    <source>
        <dbReference type="ARBA" id="ARBA00023125"/>
    </source>
</evidence>
<dbReference type="InterPro" id="IPR036390">
    <property type="entry name" value="WH_DNA-bd_sf"/>
</dbReference>
<dbReference type="InterPro" id="IPR036388">
    <property type="entry name" value="WH-like_DNA-bd_sf"/>
</dbReference>
<dbReference type="Gene3D" id="1.10.10.10">
    <property type="entry name" value="Winged helix-like DNA-binding domain superfamily/Winged helix DNA-binding domain"/>
    <property type="match status" value="1"/>
</dbReference>
<evidence type="ECO:0000256" key="4">
    <source>
        <dbReference type="SAM" id="MobiDB-lite"/>
    </source>
</evidence>
<evidence type="ECO:0000313" key="6">
    <source>
        <dbReference type="EMBL" id="MCX2723238.1"/>
    </source>
</evidence>
<gene>
    <name evidence="6" type="ORF">ON753_12775</name>
</gene>
<keyword evidence="2" id="KW-0238">DNA-binding</keyword>
<dbReference type="PANTHER" id="PTHR33204:SF18">
    <property type="entry name" value="TRANSCRIPTIONAL REGULATORY PROTEIN"/>
    <property type="match status" value="1"/>
</dbReference>
<protein>
    <submittedName>
        <fullName evidence="6">Helix-turn-helix domain-containing protein</fullName>
    </submittedName>
</protein>
<name>A0ABT3R1Z9_9HYPH</name>
<dbReference type="PANTHER" id="PTHR33204">
    <property type="entry name" value="TRANSCRIPTIONAL REGULATOR, MARR FAMILY"/>
    <property type="match status" value="1"/>
</dbReference>
<reference evidence="6 7" key="1">
    <citation type="journal article" date="2016" name="Int. J. Syst. Evol. Microbiol.">
        <title>Labrenzia salina sp. nov., isolated from the rhizosphere of the halophyte Arthrocnemum macrostachyum.</title>
        <authorList>
            <person name="Camacho M."/>
            <person name="Redondo-Gomez S."/>
            <person name="Rodriguez-Llorente I."/>
            <person name="Rohde M."/>
            <person name="Sproer C."/>
            <person name="Schumann P."/>
            <person name="Klenk H.P."/>
            <person name="Montero-Calasanz M.D.C."/>
        </authorList>
    </citation>
    <scope>NUCLEOTIDE SEQUENCE [LARGE SCALE GENOMIC DNA]</scope>
    <source>
        <strain evidence="6 7">DSM 29163</strain>
    </source>
</reference>